<proteinExistence type="predicted"/>
<dbReference type="FunFam" id="3.40.30.10:FF:000058">
    <property type="entry name" value="Glutathione S-transferase, omega"/>
    <property type="match status" value="1"/>
</dbReference>
<evidence type="ECO:0000313" key="5">
    <source>
        <dbReference type="EMBL" id="SFR31839.1"/>
    </source>
</evidence>
<feature type="site" description="Lowers pKa of active site Cys" evidence="3">
    <location>
        <position position="296"/>
    </location>
</feature>
<feature type="site" description="Lowers pKa of active site Cys" evidence="3">
    <location>
        <position position="253"/>
    </location>
</feature>
<dbReference type="RefSeq" id="WP_090195252.1">
    <property type="nucleotide sequence ID" value="NZ_FOYP01000001.1"/>
</dbReference>
<feature type="active site" description="Proton donor/acceptor" evidence="1">
    <location>
        <position position="195"/>
    </location>
</feature>
<evidence type="ECO:0000313" key="6">
    <source>
        <dbReference type="Proteomes" id="UP000199478"/>
    </source>
</evidence>
<dbReference type="Pfam" id="PF13409">
    <property type="entry name" value="GST_N_2"/>
    <property type="match status" value="1"/>
</dbReference>
<name>A0A1I6FPH4_9RHOB</name>
<dbReference type="PROSITE" id="PS50405">
    <property type="entry name" value="GST_CTER"/>
    <property type="match status" value="1"/>
</dbReference>
<dbReference type="Proteomes" id="UP000199478">
    <property type="component" value="Unassembled WGS sequence"/>
</dbReference>
<dbReference type="PIRSF" id="PIRSF015753">
    <property type="entry name" value="GST"/>
    <property type="match status" value="1"/>
</dbReference>
<dbReference type="InterPro" id="IPR036249">
    <property type="entry name" value="Thioredoxin-like_sf"/>
</dbReference>
<feature type="binding site" evidence="2">
    <location>
        <begin position="130"/>
        <end position="133"/>
    </location>
    <ligand>
        <name>glutathione</name>
        <dbReference type="ChEBI" id="CHEBI:57925"/>
    </ligand>
</feature>
<dbReference type="PANTHER" id="PTHR32419:SF6">
    <property type="entry name" value="GLUTATHIONE S-TRANSFERASE OMEGA-LIKE 1-RELATED"/>
    <property type="match status" value="1"/>
</dbReference>
<feature type="domain" description="GST C-terminal" evidence="4">
    <location>
        <begin position="169"/>
        <end position="299"/>
    </location>
</feature>
<keyword evidence="6" id="KW-1185">Reference proteome</keyword>
<evidence type="ECO:0000256" key="3">
    <source>
        <dbReference type="PIRSR" id="PIRSR015753-3"/>
    </source>
</evidence>
<dbReference type="EMBL" id="FOYP01000001">
    <property type="protein sequence ID" value="SFR31839.1"/>
    <property type="molecule type" value="Genomic_DNA"/>
</dbReference>
<feature type="active site" description="Nucleophile" evidence="1">
    <location>
        <position position="63"/>
    </location>
</feature>
<organism evidence="5 6">
    <name type="scientific">Yoonia tamlensis</name>
    <dbReference type="NCBI Taxonomy" id="390270"/>
    <lineage>
        <taxon>Bacteria</taxon>
        <taxon>Pseudomonadati</taxon>
        <taxon>Pseudomonadota</taxon>
        <taxon>Alphaproteobacteria</taxon>
        <taxon>Rhodobacterales</taxon>
        <taxon>Paracoccaceae</taxon>
        <taxon>Yoonia</taxon>
    </lineage>
</organism>
<dbReference type="InterPro" id="IPR047047">
    <property type="entry name" value="GST_Omega-like_C"/>
</dbReference>
<dbReference type="SUPFAM" id="SSF47616">
    <property type="entry name" value="GST C-terminal domain-like"/>
    <property type="match status" value="1"/>
</dbReference>
<keyword evidence="5" id="KW-0808">Transferase</keyword>
<dbReference type="STRING" id="390270.SAMN04488005_0192"/>
<dbReference type="SUPFAM" id="SSF52833">
    <property type="entry name" value="Thioredoxin-like"/>
    <property type="match status" value="1"/>
</dbReference>
<dbReference type="InterPro" id="IPR036282">
    <property type="entry name" value="Glutathione-S-Trfase_C_sf"/>
</dbReference>
<dbReference type="InterPro" id="IPR004045">
    <property type="entry name" value="Glutathione_S-Trfase_N"/>
</dbReference>
<dbReference type="AlphaFoldDB" id="A0A1I6FPH4"/>
<dbReference type="Pfam" id="PF13410">
    <property type="entry name" value="GST_C_2"/>
    <property type="match status" value="1"/>
</dbReference>
<dbReference type="GO" id="GO:0004364">
    <property type="term" value="F:glutathione transferase activity"/>
    <property type="evidence" value="ECO:0007669"/>
    <property type="project" value="InterPro"/>
</dbReference>
<gene>
    <name evidence="5" type="ORF">SAMN04488005_0192</name>
</gene>
<feature type="binding site" evidence="2">
    <location>
        <begin position="148"/>
        <end position="149"/>
    </location>
    <ligand>
        <name>glutathione</name>
        <dbReference type="ChEBI" id="CHEBI:57925"/>
    </ligand>
</feature>
<dbReference type="SFLD" id="SFLDG01206">
    <property type="entry name" value="Xi.1"/>
    <property type="match status" value="1"/>
</dbReference>
<dbReference type="InterPro" id="IPR010987">
    <property type="entry name" value="Glutathione-S-Trfase_C-like"/>
</dbReference>
<dbReference type="GO" id="GO:0005737">
    <property type="term" value="C:cytoplasm"/>
    <property type="evidence" value="ECO:0007669"/>
    <property type="project" value="TreeGrafter"/>
</dbReference>
<dbReference type="SFLD" id="SFLDS00019">
    <property type="entry name" value="Glutathione_Transferase_(cytos"/>
    <property type="match status" value="1"/>
</dbReference>
<evidence type="ECO:0000256" key="1">
    <source>
        <dbReference type="PIRSR" id="PIRSR015753-1"/>
    </source>
</evidence>
<protein>
    <submittedName>
        <fullName evidence="5">Putative glutathione S-transferase</fullName>
    </submittedName>
</protein>
<sequence length="324" mass="36666">MGQLVNGVWQDTGYDTKATGGAFVRSTTAFRNWITPDGSAGPSGDAGFAAQSGRYHLYVSYACPWAHRTLIFRALKGLQDHIGVSVVHPDMLDNGWTFDRDFDGATGDSLYDLPFARDIYLKADPAISGRVTVPILWDKQRETIVSNESEEIIRMFNSAFDAITGNSDDYWPRALRDGIETVNARIYSTVNNGVYKAGFASTQAAYDAAIAPLFETLDWLEQRLSENRYLMGDQLTEADWRLWTTLIRFDMVYHQHFKCNRKRIADYPNLMGFTRALYQYGDVAETVRMDHITRHYYRSQTWVNPTGIVPIGPEIDFTAPHGRG</sequence>
<evidence type="ECO:0000256" key="2">
    <source>
        <dbReference type="PIRSR" id="PIRSR015753-2"/>
    </source>
</evidence>
<dbReference type="CDD" id="cd03190">
    <property type="entry name" value="GST_C_Omega_like"/>
    <property type="match status" value="1"/>
</dbReference>
<accession>A0A1I6FPH4</accession>
<evidence type="ECO:0000259" key="4">
    <source>
        <dbReference type="PROSITE" id="PS50405"/>
    </source>
</evidence>
<dbReference type="OrthoDB" id="9769158at2"/>
<reference evidence="6" key="1">
    <citation type="submission" date="2016-10" db="EMBL/GenBank/DDBJ databases">
        <authorList>
            <person name="Varghese N."/>
            <person name="Submissions S."/>
        </authorList>
    </citation>
    <scope>NUCLEOTIDE SEQUENCE [LARGE SCALE GENOMIC DNA]</scope>
    <source>
        <strain evidence="6">DSM 26879</strain>
    </source>
</reference>
<dbReference type="SFLD" id="SFLDG01148">
    <property type="entry name" value="Xi_(cytGST)"/>
    <property type="match status" value="1"/>
</dbReference>
<dbReference type="PANTHER" id="PTHR32419">
    <property type="entry name" value="GLUTATHIONYL-HYDROQUINONE REDUCTASE"/>
    <property type="match status" value="1"/>
</dbReference>
<feature type="binding site" evidence="2">
    <location>
        <position position="96"/>
    </location>
    <ligand>
        <name>glutathione</name>
        <dbReference type="ChEBI" id="CHEBI:57925"/>
    </ligand>
</feature>
<dbReference type="Gene3D" id="3.40.30.10">
    <property type="entry name" value="Glutaredoxin"/>
    <property type="match status" value="1"/>
</dbReference>
<dbReference type="InterPro" id="IPR040079">
    <property type="entry name" value="Glutathione_S-Trfase"/>
</dbReference>
<dbReference type="InterPro" id="IPR016639">
    <property type="entry name" value="GST_Omega/GSH"/>
</dbReference>
<dbReference type="Gene3D" id="1.20.1050.10">
    <property type="match status" value="1"/>
</dbReference>